<dbReference type="KEGG" id="ptp:RCA23_c10250"/>
<dbReference type="EMBL" id="CP003984">
    <property type="protein sequence ID" value="AII86576.1"/>
    <property type="molecule type" value="Genomic_DNA"/>
</dbReference>
<dbReference type="GO" id="GO:0016491">
    <property type="term" value="F:oxidoreductase activity"/>
    <property type="evidence" value="ECO:0007669"/>
    <property type="project" value="UniProtKB-KW"/>
</dbReference>
<dbReference type="PANTHER" id="PTHR13847:SF281">
    <property type="entry name" value="FAD DEPENDENT OXIDOREDUCTASE DOMAIN-CONTAINING PROTEIN"/>
    <property type="match status" value="1"/>
</dbReference>
<dbReference type="Gene3D" id="3.50.50.60">
    <property type="entry name" value="FAD/NAD(P)-binding domain"/>
    <property type="match status" value="1"/>
</dbReference>
<organism evidence="3 4">
    <name type="scientific">Planktomarina temperata RCA23</name>
    <dbReference type="NCBI Taxonomy" id="666509"/>
    <lineage>
        <taxon>Bacteria</taxon>
        <taxon>Pseudomonadati</taxon>
        <taxon>Pseudomonadota</taxon>
        <taxon>Alphaproteobacteria</taxon>
        <taxon>Rhodobacterales</taxon>
        <taxon>Paracoccaceae</taxon>
        <taxon>Planktomarina</taxon>
    </lineage>
</organism>
<keyword evidence="1 3" id="KW-0560">Oxidoreductase</keyword>
<dbReference type="Gene3D" id="3.30.9.10">
    <property type="entry name" value="D-Amino Acid Oxidase, subunit A, domain 2"/>
    <property type="match status" value="1"/>
</dbReference>
<sequence>MIQNEEPVIANSLWSATANPSAPCPELQADVSADVAIVGAGFTGLSAALHLAQMGRSVVVLEAQTPGWGASGRNGGQVNPGLIEAPNDAIARFGPEMGQRMIRLSGQAGQLVFDLIAEHHIQCDARPVGWLRAAHNSTGMQSLVHKAEQWAQHGADLKLLSRADVVQAIGTNAYIGGLIDPRGGNLHPLNYALGLCDAARAAGVRIYGQSRVEKLERRGAEHLLVTKRGQLRAGRVLLCTNGYSGPLHKGLQQSVVPIRSVQVATEPLSQELRAGILPGLHAPSDTRRLLSYFRMDAAGRFVMGARGGYSVPATRARLAQARAWSIKLFPQLAQVRWAFEWGGYIAATADQYPHLHDFGNGMAAGLGYNGRGVAMATAMGKVLADWASGRPHGELDFPVTPLRKIPFHPLYPFGVETKVAYYRFLDGVGL</sequence>
<feature type="domain" description="FAD dependent oxidoreductase" evidence="2">
    <location>
        <begin position="34"/>
        <end position="386"/>
    </location>
</feature>
<gene>
    <name evidence="3" type="primary">puuB1</name>
    <name evidence="3" type="ORF">RCA23_c10250</name>
</gene>
<name>A0AAN0VHY8_9RHOB</name>
<protein>
    <submittedName>
        <fullName evidence="3">Gamma-glutamylputrescine oxidoreductase PuuB</fullName>
        <ecNumber evidence="3">1.4.3.-</ecNumber>
    </submittedName>
</protein>
<dbReference type="EC" id="1.4.3.-" evidence="3"/>
<dbReference type="RefSeq" id="WP_044049411.1">
    <property type="nucleotide sequence ID" value="NZ_CP003984.1"/>
</dbReference>
<keyword evidence="4" id="KW-1185">Reference proteome</keyword>
<dbReference type="AlphaFoldDB" id="A0AAN0VHY8"/>
<evidence type="ECO:0000256" key="1">
    <source>
        <dbReference type="ARBA" id="ARBA00023002"/>
    </source>
</evidence>
<dbReference type="SUPFAM" id="SSF51905">
    <property type="entry name" value="FAD/NAD(P)-binding domain"/>
    <property type="match status" value="1"/>
</dbReference>
<dbReference type="InterPro" id="IPR036188">
    <property type="entry name" value="FAD/NAD-bd_sf"/>
</dbReference>
<evidence type="ECO:0000313" key="3">
    <source>
        <dbReference type="EMBL" id="AII86576.1"/>
    </source>
</evidence>
<proteinExistence type="predicted"/>
<dbReference type="PANTHER" id="PTHR13847">
    <property type="entry name" value="SARCOSINE DEHYDROGENASE-RELATED"/>
    <property type="match status" value="1"/>
</dbReference>
<reference evidence="3 4" key="1">
    <citation type="journal article" date="2014" name="ISME J.">
        <title>Adaptation of an abundant Roseobacter RCA organism to pelagic systems revealed by genomic and transcriptomic analyses.</title>
        <authorList>
            <person name="Voget S."/>
            <person name="Wemheuer B."/>
            <person name="Brinkhoff T."/>
            <person name="Vollmers J."/>
            <person name="Dietrich S."/>
            <person name="Giebel H.A."/>
            <person name="Beardsley C."/>
            <person name="Sardemann C."/>
            <person name="Bakenhus I."/>
            <person name="Billerbeck S."/>
            <person name="Daniel R."/>
            <person name="Simon M."/>
        </authorList>
    </citation>
    <scope>NUCLEOTIDE SEQUENCE [LARGE SCALE GENOMIC DNA]</scope>
    <source>
        <strain evidence="3 4">RCA23</strain>
    </source>
</reference>
<evidence type="ECO:0000259" key="2">
    <source>
        <dbReference type="Pfam" id="PF01266"/>
    </source>
</evidence>
<dbReference type="InterPro" id="IPR006076">
    <property type="entry name" value="FAD-dep_OxRdtase"/>
</dbReference>
<accession>A0AAN0VHY8</accession>
<dbReference type="Pfam" id="PF01266">
    <property type="entry name" value="DAO"/>
    <property type="match status" value="1"/>
</dbReference>
<evidence type="ECO:0000313" key="4">
    <source>
        <dbReference type="Proteomes" id="UP000028680"/>
    </source>
</evidence>
<dbReference type="Proteomes" id="UP000028680">
    <property type="component" value="Chromosome"/>
</dbReference>
<dbReference type="GO" id="GO:0005737">
    <property type="term" value="C:cytoplasm"/>
    <property type="evidence" value="ECO:0007669"/>
    <property type="project" value="TreeGrafter"/>
</dbReference>